<evidence type="ECO:0000313" key="3">
    <source>
        <dbReference type="EMBL" id="MBD3848095.1"/>
    </source>
</evidence>
<dbReference type="Pfam" id="PF00107">
    <property type="entry name" value="ADH_zinc_N"/>
    <property type="match status" value="1"/>
</dbReference>
<dbReference type="InterPro" id="IPR045010">
    <property type="entry name" value="MDR_fam"/>
</dbReference>
<dbReference type="SUPFAM" id="SSF50129">
    <property type="entry name" value="GroES-like"/>
    <property type="match status" value="1"/>
</dbReference>
<dbReference type="InterPro" id="IPR020843">
    <property type="entry name" value="ER"/>
</dbReference>
<proteinExistence type="predicted"/>
<dbReference type="InterPro" id="IPR041694">
    <property type="entry name" value="ADH_N_2"/>
</dbReference>
<dbReference type="InterPro" id="IPR036291">
    <property type="entry name" value="NAD(P)-bd_dom_sf"/>
</dbReference>
<gene>
    <name evidence="3" type="ORF">IED13_20540</name>
</gene>
<dbReference type="Pfam" id="PF16884">
    <property type="entry name" value="ADH_N_2"/>
    <property type="match status" value="1"/>
</dbReference>
<dbReference type="Gene3D" id="3.90.180.10">
    <property type="entry name" value="Medium-chain alcohol dehydrogenases, catalytic domain"/>
    <property type="match status" value="1"/>
</dbReference>
<dbReference type="Gene3D" id="3.40.50.720">
    <property type="entry name" value="NAD(P)-binding Rossmann-like Domain"/>
    <property type="match status" value="1"/>
</dbReference>
<evidence type="ECO:0000259" key="2">
    <source>
        <dbReference type="SMART" id="SM00829"/>
    </source>
</evidence>
<comment type="caution">
    <text evidence="3">The sequence shown here is derived from an EMBL/GenBank/DDBJ whole genome shotgun (WGS) entry which is preliminary data.</text>
</comment>
<dbReference type="EMBL" id="JACXWY010000015">
    <property type="protein sequence ID" value="MBD3848095.1"/>
    <property type="molecule type" value="Genomic_DNA"/>
</dbReference>
<dbReference type="AlphaFoldDB" id="A0A927HZZ0"/>
<evidence type="ECO:0000313" key="4">
    <source>
        <dbReference type="Proteomes" id="UP000619295"/>
    </source>
</evidence>
<dbReference type="SMART" id="SM00829">
    <property type="entry name" value="PKS_ER"/>
    <property type="match status" value="1"/>
</dbReference>
<dbReference type="PANTHER" id="PTHR43205:SF42">
    <property type="entry name" value="ALCOHOL DEHYDROGENASE, ZINC-CONTAINING (AFU_ORTHOLOGUE AFUA_7G04530)"/>
    <property type="match status" value="1"/>
</dbReference>
<organism evidence="3 4">
    <name type="scientific">Bosea spartocytisi</name>
    <dbReference type="NCBI Taxonomy" id="2773451"/>
    <lineage>
        <taxon>Bacteria</taxon>
        <taxon>Pseudomonadati</taxon>
        <taxon>Pseudomonadota</taxon>
        <taxon>Alphaproteobacteria</taxon>
        <taxon>Hyphomicrobiales</taxon>
        <taxon>Boseaceae</taxon>
        <taxon>Bosea</taxon>
    </lineage>
</organism>
<keyword evidence="4" id="KW-1185">Reference proteome</keyword>
<dbReference type="FunFam" id="3.40.50.720:FF:000121">
    <property type="entry name" value="Prostaglandin reductase 2"/>
    <property type="match status" value="1"/>
</dbReference>
<dbReference type="RefSeq" id="WP_191125274.1">
    <property type="nucleotide sequence ID" value="NZ_JACXWY010000015.1"/>
</dbReference>
<dbReference type="GO" id="GO:0016628">
    <property type="term" value="F:oxidoreductase activity, acting on the CH-CH group of donors, NAD or NADP as acceptor"/>
    <property type="evidence" value="ECO:0007669"/>
    <property type="project" value="InterPro"/>
</dbReference>
<dbReference type="SUPFAM" id="SSF51735">
    <property type="entry name" value="NAD(P)-binding Rossmann-fold domains"/>
    <property type="match status" value="1"/>
</dbReference>
<sequence>MPTEIPAYSSPSRNRQVLLTTRPAGVPQASDFTLGSSDVPKPGEGEFLVRNIYLSVDPAQRGWASSEANYSAPVPLGGPMRALAVGVVTESRNPDFGEGQFLYGWFGWQDYAVATPQQVILRATQDLPLTAFGSLLGINGITAYLALTELGRPKAGDTLVVSTAAGSVGSFVGQIGKSLGCRCIGLTGDDRKVALCEERYGYDVAINYKSGALDEALAAAVLDGVNVYFDNTGGMILDTVLRRMAVGGRLVQCGTASIDSWNPLPTGPRNEREILTRRLVWSGFVIFDHMARYAKAADEMARLHQAGTLGFDTDLAKGIEHAPGAIASLYAGENLGKKLIFIG</sequence>
<feature type="domain" description="Enoyl reductase (ER)" evidence="2">
    <location>
        <begin position="25"/>
        <end position="340"/>
    </location>
</feature>
<dbReference type="InterPro" id="IPR013149">
    <property type="entry name" value="ADH-like_C"/>
</dbReference>
<reference evidence="3" key="1">
    <citation type="submission" date="2020-09" db="EMBL/GenBank/DDBJ databases">
        <title>Bosea spartocytisi sp. nov. a root nodule endophyte of Spartocytisus supranubius in the high mountain ecosystem fo the Teide National Park (Canary Islands, Spain).</title>
        <authorList>
            <person name="Pulido-Suarez L."/>
            <person name="Peix A."/>
            <person name="Igual J.M."/>
            <person name="Socas-Perez N."/>
            <person name="Velazquez E."/>
            <person name="Flores-Felix J.D."/>
            <person name="Leon-Barrios M."/>
        </authorList>
    </citation>
    <scope>NUCLEOTIDE SEQUENCE</scope>
    <source>
        <strain evidence="3">SSUT16</strain>
    </source>
</reference>
<keyword evidence="1" id="KW-0560">Oxidoreductase</keyword>
<dbReference type="PANTHER" id="PTHR43205">
    <property type="entry name" value="PROSTAGLANDIN REDUCTASE"/>
    <property type="match status" value="1"/>
</dbReference>
<dbReference type="InterPro" id="IPR011032">
    <property type="entry name" value="GroES-like_sf"/>
</dbReference>
<dbReference type="Proteomes" id="UP000619295">
    <property type="component" value="Unassembled WGS sequence"/>
</dbReference>
<accession>A0A927HZZ0</accession>
<dbReference type="CDD" id="cd05288">
    <property type="entry name" value="PGDH"/>
    <property type="match status" value="1"/>
</dbReference>
<name>A0A927HZZ0_9HYPH</name>
<evidence type="ECO:0000256" key="1">
    <source>
        <dbReference type="ARBA" id="ARBA00023002"/>
    </source>
</evidence>
<protein>
    <submittedName>
        <fullName evidence="3">NADP-dependent oxidoreductase</fullName>
    </submittedName>
</protein>